<dbReference type="InterPro" id="IPR051610">
    <property type="entry name" value="GPI/OXD"/>
</dbReference>
<dbReference type="Proteomes" id="UP000510621">
    <property type="component" value="Chromosome"/>
</dbReference>
<accession>A0A7L6AVX2</accession>
<protein>
    <submittedName>
        <fullName evidence="3">Cupin domain-containing protein</fullName>
    </submittedName>
</protein>
<keyword evidence="1" id="KW-0479">Metal-binding</keyword>
<dbReference type="KEGG" id="this:HZT40_18740"/>
<proteinExistence type="predicted"/>
<dbReference type="PANTHER" id="PTHR35848:SF6">
    <property type="entry name" value="CUPIN TYPE-2 DOMAIN-CONTAINING PROTEIN"/>
    <property type="match status" value="1"/>
</dbReference>
<gene>
    <name evidence="3" type="ORF">HZT40_18740</name>
</gene>
<evidence type="ECO:0000313" key="4">
    <source>
        <dbReference type="Proteomes" id="UP000510621"/>
    </source>
</evidence>
<name>A0A7L6AVX2_9GAMM</name>
<evidence type="ECO:0000259" key="2">
    <source>
        <dbReference type="Pfam" id="PF07883"/>
    </source>
</evidence>
<dbReference type="InterPro" id="IPR014710">
    <property type="entry name" value="RmlC-like_jellyroll"/>
</dbReference>
<dbReference type="EMBL" id="CP059265">
    <property type="protein sequence ID" value="QLQ33296.1"/>
    <property type="molecule type" value="Genomic_DNA"/>
</dbReference>
<evidence type="ECO:0000313" key="3">
    <source>
        <dbReference type="EMBL" id="QLQ33296.1"/>
    </source>
</evidence>
<dbReference type="PANTHER" id="PTHR35848">
    <property type="entry name" value="OXALATE-BINDING PROTEIN"/>
    <property type="match status" value="1"/>
</dbReference>
<dbReference type="AlphaFoldDB" id="A0A7L6AVX2"/>
<keyword evidence="4" id="KW-1185">Reference proteome</keyword>
<dbReference type="InterPro" id="IPR011051">
    <property type="entry name" value="RmlC_Cupin_sf"/>
</dbReference>
<dbReference type="InterPro" id="IPR013096">
    <property type="entry name" value="Cupin_2"/>
</dbReference>
<dbReference type="GO" id="GO:0046872">
    <property type="term" value="F:metal ion binding"/>
    <property type="evidence" value="ECO:0007669"/>
    <property type="project" value="UniProtKB-KW"/>
</dbReference>
<dbReference type="SUPFAM" id="SSF51182">
    <property type="entry name" value="RmlC-like cupins"/>
    <property type="match status" value="1"/>
</dbReference>
<dbReference type="Pfam" id="PF07883">
    <property type="entry name" value="Cupin_2"/>
    <property type="match status" value="1"/>
</dbReference>
<organism evidence="3 4">
    <name type="scientific">Candidatus Thiothrix singaporensis</name>
    <dbReference type="NCBI Taxonomy" id="2799669"/>
    <lineage>
        <taxon>Bacteria</taxon>
        <taxon>Pseudomonadati</taxon>
        <taxon>Pseudomonadota</taxon>
        <taxon>Gammaproteobacteria</taxon>
        <taxon>Thiotrichales</taxon>
        <taxon>Thiotrichaceae</taxon>
        <taxon>Thiothrix</taxon>
    </lineage>
</organism>
<feature type="domain" description="Cupin type-2" evidence="2">
    <location>
        <begin position="40"/>
        <end position="105"/>
    </location>
</feature>
<sequence length="121" mass="12933">MKLASLTQTPVTTVSHNAHIRKQTLFAYGELPPLTNFSQATFPPGEIAYAHAHADMLEVFLIQSGDAVMTVDGVEHALLPGSCIAVEPGETHELRNASATDPLVVTYFGIQLFANAQRGAS</sequence>
<evidence type="ECO:0000256" key="1">
    <source>
        <dbReference type="ARBA" id="ARBA00022723"/>
    </source>
</evidence>
<dbReference type="Gene3D" id="2.60.120.10">
    <property type="entry name" value="Jelly Rolls"/>
    <property type="match status" value="1"/>
</dbReference>
<reference evidence="3" key="1">
    <citation type="submission" date="2020-06" db="EMBL/GenBank/DDBJ databases">
        <title>Analysis procedures for assessing recovery of high quality, complete, closed genomes from Nanopore long read metagenome sequencing.</title>
        <authorList>
            <person name="Bessarab I."/>
            <person name="Arumugam K."/>
            <person name="Haryono M."/>
            <person name="Liu X."/>
            <person name="Roy S."/>
            <person name="Zuniga-Montanez R.E."/>
            <person name="Qiu G."/>
            <person name="Drautz-Moses D.I."/>
            <person name="Law Y.Y."/>
            <person name="Wuertz S."/>
            <person name="Lauro F.M."/>
            <person name="Huson D.H."/>
            <person name="Williams R.B."/>
        </authorList>
    </citation>
    <scope>NUCLEOTIDE SEQUENCE [LARGE SCALE GENOMIC DNA]</scope>
    <source>
        <strain evidence="3">SSD2</strain>
    </source>
</reference>